<organism evidence="2 3">
    <name type="scientific">Kipferlia bialata</name>
    <dbReference type="NCBI Taxonomy" id="797122"/>
    <lineage>
        <taxon>Eukaryota</taxon>
        <taxon>Metamonada</taxon>
        <taxon>Carpediemonas-like organisms</taxon>
        <taxon>Kipferlia</taxon>
    </lineage>
</organism>
<evidence type="ECO:0000256" key="1">
    <source>
        <dbReference type="SAM" id="Phobius"/>
    </source>
</evidence>
<accession>A0A9K3GJH5</accession>
<feature type="transmembrane region" description="Helical" evidence="1">
    <location>
        <begin position="63"/>
        <end position="82"/>
    </location>
</feature>
<feature type="transmembrane region" description="Helical" evidence="1">
    <location>
        <begin position="32"/>
        <end position="56"/>
    </location>
</feature>
<keyword evidence="1" id="KW-0472">Membrane</keyword>
<keyword evidence="1" id="KW-1133">Transmembrane helix</keyword>
<comment type="caution">
    <text evidence="2">The sequence shown here is derived from an EMBL/GenBank/DDBJ whole genome shotgun (WGS) entry which is preliminary data.</text>
</comment>
<protein>
    <submittedName>
        <fullName evidence="2">Uncharacterized protein</fullName>
    </submittedName>
</protein>
<keyword evidence="1" id="KW-0812">Transmembrane</keyword>
<name>A0A9K3GJH5_9EUKA</name>
<dbReference type="Proteomes" id="UP000265618">
    <property type="component" value="Unassembled WGS sequence"/>
</dbReference>
<dbReference type="AlphaFoldDB" id="A0A9K3GJH5"/>
<evidence type="ECO:0000313" key="2">
    <source>
        <dbReference type="EMBL" id="GIQ84491.1"/>
    </source>
</evidence>
<sequence>MDADVPHPPAPMTREAMHKAHSYWFLERVVSLAYVLSFLAHPCLIGLGCGTLAYWYRASDKGYAVPLVLGLIAAQGVAQVFSERNFLFMNFVAVYPSADMQTVPLIVCVAGVGVLYAVCVLALRAYKAEHRVDVNLMANAALIAQIRRTL</sequence>
<proteinExistence type="predicted"/>
<reference evidence="2 3" key="1">
    <citation type="journal article" date="2018" name="PLoS ONE">
        <title>The draft genome of Kipferlia bialata reveals reductive genome evolution in fornicate parasites.</title>
        <authorList>
            <person name="Tanifuji G."/>
            <person name="Takabayashi S."/>
            <person name="Kume K."/>
            <person name="Takagi M."/>
            <person name="Nakayama T."/>
            <person name="Kamikawa R."/>
            <person name="Inagaki Y."/>
            <person name="Hashimoto T."/>
        </authorList>
    </citation>
    <scope>NUCLEOTIDE SEQUENCE [LARGE SCALE GENOMIC DNA]</scope>
    <source>
        <strain evidence="2">NY0173</strain>
    </source>
</reference>
<evidence type="ECO:0000313" key="3">
    <source>
        <dbReference type="Proteomes" id="UP000265618"/>
    </source>
</evidence>
<feature type="transmembrane region" description="Helical" evidence="1">
    <location>
        <begin position="102"/>
        <end position="123"/>
    </location>
</feature>
<gene>
    <name evidence="2" type="ORF">KIPB_005988</name>
</gene>
<dbReference type="EMBL" id="BDIP01001479">
    <property type="protein sequence ID" value="GIQ84491.1"/>
    <property type="molecule type" value="Genomic_DNA"/>
</dbReference>
<keyword evidence="3" id="KW-1185">Reference proteome</keyword>